<reference evidence="3" key="1">
    <citation type="submission" date="2016-03" db="EMBL/GenBank/DDBJ databases">
        <title>RNAseq analyses of the sensorial organs of adult female Aedes albopictus.</title>
        <authorList>
            <person name="Fabrizio L."/>
            <person name="Ribeiro J.M."/>
            <person name="Arca B."/>
        </authorList>
    </citation>
    <scope>NUCLEOTIDE SEQUENCE</scope>
</reference>
<dbReference type="InterPro" id="IPR004038">
    <property type="entry name" value="Ribosomal_eL8/eL30/eS12/Gad45"/>
</dbReference>
<organism evidence="3">
    <name type="scientific">Aedes albopictus</name>
    <name type="common">Asian tiger mosquito</name>
    <name type="synonym">Stegomyia albopicta</name>
    <dbReference type="NCBI Taxonomy" id="7160"/>
    <lineage>
        <taxon>Eukaryota</taxon>
        <taxon>Metazoa</taxon>
        <taxon>Ecdysozoa</taxon>
        <taxon>Arthropoda</taxon>
        <taxon>Hexapoda</taxon>
        <taxon>Insecta</taxon>
        <taxon>Pterygota</taxon>
        <taxon>Neoptera</taxon>
        <taxon>Endopterygota</taxon>
        <taxon>Diptera</taxon>
        <taxon>Nematocera</taxon>
        <taxon>Culicoidea</taxon>
        <taxon>Culicidae</taxon>
        <taxon>Culicinae</taxon>
        <taxon>Aedini</taxon>
        <taxon>Aedes</taxon>
        <taxon>Stegomyia</taxon>
    </lineage>
</organism>
<dbReference type="Gene3D" id="3.30.1330.30">
    <property type="match status" value="1"/>
</dbReference>
<dbReference type="AlphaFoldDB" id="A0A1W7R5A5"/>
<accession>A0A1W7R5A5</accession>
<comment type="similarity">
    <text evidence="1">Belongs to the GADD45 family.</text>
</comment>
<dbReference type="EMBL" id="GEHC01001342">
    <property type="protein sequence ID" value="JAV46303.1"/>
    <property type="molecule type" value="Transcribed_RNA"/>
</dbReference>
<dbReference type="VEuPathDB" id="VectorBase:AALFPA_071755"/>
<dbReference type="InterPro" id="IPR024824">
    <property type="entry name" value="GADD45"/>
</dbReference>
<proteinExistence type="inferred from homology"/>
<dbReference type="PANTHER" id="PTHR10411:SF8">
    <property type="entry name" value="FI09246P"/>
    <property type="match status" value="1"/>
</dbReference>
<dbReference type="InterPro" id="IPR029064">
    <property type="entry name" value="Ribosomal_eL30-like_sf"/>
</dbReference>
<evidence type="ECO:0000313" key="3">
    <source>
        <dbReference type="EMBL" id="JAV46303.1"/>
    </source>
</evidence>
<dbReference type="SUPFAM" id="SSF55315">
    <property type="entry name" value="L30e-like"/>
    <property type="match status" value="1"/>
</dbReference>
<dbReference type="GO" id="GO:0005737">
    <property type="term" value="C:cytoplasm"/>
    <property type="evidence" value="ECO:0007669"/>
    <property type="project" value="TreeGrafter"/>
</dbReference>
<dbReference type="GO" id="GO:0051726">
    <property type="term" value="P:regulation of cell cycle"/>
    <property type="evidence" value="ECO:0007669"/>
    <property type="project" value="InterPro"/>
</dbReference>
<evidence type="ECO:0000256" key="1">
    <source>
        <dbReference type="ARBA" id="ARBA00007361"/>
    </source>
</evidence>
<dbReference type="VEuPathDB" id="VectorBase:AALF000457"/>
<evidence type="ECO:0000259" key="2">
    <source>
        <dbReference type="Pfam" id="PF01248"/>
    </source>
</evidence>
<dbReference type="FunFam" id="3.30.1330.30:FF:000045">
    <property type="entry name" value="Predicted protein"/>
    <property type="match status" value="1"/>
</dbReference>
<protein>
    <recommendedName>
        <fullName evidence="2">Ribosomal protein eL8/eL30/eS12/Gadd45 domain-containing protein</fullName>
    </recommendedName>
</protein>
<dbReference type="GO" id="GO:0005634">
    <property type="term" value="C:nucleus"/>
    <property type="evidence" value="ECO:0007669"/>
    <property type="project" value="InterPro"/>
</dbReference>
<dbReference type="Pfam" id="PF01248">
    <property type="entry name" value="Ribosomal_L7Ae"/>
    <property type="match status" value="1"/>
</dbReference>
<feature type="domain" description="Ribosomal protein eL8/eL30/eS12/Gadd45" evidence="2">
    <location>
        <begin position="48"/>
        <end position="137"/>
    </location>
</feature>
<dbReference type="VEuPathDB" id="VectorBase:AALC636_003673"/>
<name>A0A1W7R5A5_AEDAL</name>
<dbReference type="PANTHER" id="PTHR10411">
    <property type="entry name" value="GROWTH ARREST AND DNA DAMAGE-INDUCIBLE PROTEIN GADD45"/>
    <property type="match status" value="1"/>
</dbReference>
<sequence length="176" mass="19387">MVIAAVREPVSLCLQVPSFEYKKSNGGSSSEASGSESLSEVEIGLAAKHALLLAKIENRLIMGLSDAISNLAKTPEEFLFCFMAPPKPGDSATHMHEVLLQAFCFENDIYIIKVDSAEKLSRLLGSSTVQSCALIQKNWSPDHQTEVLSKVEDKLVDYCEEHWEAPIKPIIKLPEK</sequence>